<dbReference type="RefSeq" id="WP_377930235.1">
    <property type="nucleotide sequence ID" value="NZ_JBHUEM010000052.1"/>
</dbReference>
<keyword evidence="1" id="KW-0472">Membrane</keyword>
<keyword evidence="3" id="KW-1185">Reference proteome</keyword>
<gene>
    <name evidence="2" type="ORF">ACFSCX_21070</name>
</gene>
<feature type="transmembrane region" description="Helical" evidence="1">
    <location>
        <begin position="31"/>
        <end position="55"/>
    </location>
</feature>
<keyword evidence="1" id="KW-1133">Transmembrane helix</keyword>
<evidence type="ECO:0000313" key="2">
    <source>
        <dbReference type="EMBL" id="MFD1739009.1"/>
    </source>
</evidence>
<dbReference type="EMBL" id="JBHUEM010000052">
    <property type="protein sequence ID" value="MFD1739009.1"/>
    <property type="molecule type" value="Genomic_DNA"/>
</dbReference>
<keyword evidence="1" id="KW-0812">Transmembrane</keyword>
<reference evidence="3" key="1">
    <citation type="journal article" date="2019" name="Int. J. Syst. Evol. Microbiol.">
        <title>The Global Catalogue of Microorganisms (GCM) 10K type strain sequencing project: providing services to taxonomists for standard genome sequencing and annotation.</title>
        <authorList>
            <consortium name="The Broad Institute Genomics Platform"/>
            <consortium name="The Broad Institute Genome Sequencing Center for Infectious Disease"/>
            <person name="Wu L."/>
            <person name="Ma J."/>
        </authorList>
    </citation>
    <scope>NUCLEOTIDE SEQUENCE [LARGE SCALE GENOMIC DNA]</scope>
    <source>
        <strain evidence="3">CCUG 49339</strain>
    </source>
</reference>
<accession>A0ABW4LV09</accession>
<proteinExistence type="predicted"/>
<feature type="transmembrane region" description="Helical" evidence="1">
    <location>
        <begin position="7"/>
        <end position="25"/>
    </location>
</feature>
<protein>
    <submittedName>
        <fullName evidence="2">Uncharacterized protein</fullName>
    </submittedName>
</protein>
<organism evidence="2 3">
    <name type="scientific">Bacillus salitolerans</name>
    <dbReference type="NCBI Taxonomy" id="1437434"/>
    <lineage>
        <taxon>Bacteria</taxon>
        <taxon>Bacillati</taxon>
        <taxon>Bacillota</taxon>
        <taxon>Bacilli</taxon>
        <taxon>Bacillales</taxon>
        <taxon>Bacillaceae</taxon>
        <taxon>Bacillus</taxon>
    </lineage>
</organism>
<evidence type="ECO:0000313" key="3">
    <source>
        <dbReference type="Proteomes" id="UP001597214"/>
    </source>
</evidence>
<comment type="caution">
    <text evidence="2">The sequence shown here is derived from an EMBL/GenBank/DDBJ whole genome shotgun (WGS) entry which is preliminary data.</text>
</comment>
<name>A0ABW4LV09_9BACI</name>
<sequence length="144" mass="17305">MVFYTTRLFGIELLTLGIISIFFIVRDYLNSNWFLFTIGIILTSVCFFFGIVVLFRKFQKVTFEEEQIVLQTIFNKTEHWIYKEIKYILGTKSKFFPIYTLVKKDDSTIRFLFFRNKKMIRELIRKSPEAVIDQGLKDRLKTNK</sequence>
<evidence type="ECO:0000256" key="1">
    <source>
        <dbReference type="SAM" id="Phobius"/>
    </source>
</evidence>
<dbReference type="Proteomes" id="UP001597214">
    <property type="component" value="Unassembled WGS sequence"/>
</dbReference>